<dbReference type="EMBL" id="BNCD01000015">
    <property type="protein sequence ID" value="GHH84238.1"/>
    <property type="molecule type" value="Genomic_DNA"/>
</dbReference>
<feature type="compositionally biased region" description="Basic and acidic residues" evidence="1">
    <location>
        <begin position="40"/>
        <end position="49"/>
    </location>
</feature>
<proteinExistence type="predicted"/>
<organism evidence="2 3">
    <name type="scientific">Streptomyces sulfonofaciens</name>
    <dbReference type="NCBI Taxonomy" id="68272"/>
    <lineage>
        <taxon>Bacteria</taxon>
        <taxon>Bacillati</taxon>
        <taxon>Actinomycetota</taxon>
        <taxon>Actinomycetes</taxon>
        <taxon>Kitasatosporales</taxon>
        <taxon>Streptomycetaceae</taxon>
        <taxon>Streptomyces</taxon>
    </lineage>
</organism>
<name>A0A919L4Y1_9ACTN</name>
<feature type="compositionally biased region" description="Gly residues" evidence="1">
    <location>
        <begin position="16"/>
        <end position="26"/>
    </location>
</feature>
<gene>
    <name evidence="2" type="ORF">GCM10018793_48100</name>
</gene>
<feature type="compositionally biased region" description="Pro residues" evidence="1">
    <location>
        <begin position="125"/>
        <end position="135"/>
    </location>
</feature>
<evidence type="ECO:0000313" key="3">
    <source>
        <dbReference type="Proteomes" id="UP000603708"/>
    </source>
</evidence>
<accession>A0A919L4Y1</accession>
<reference evidence="2" key="2">
    <citation type="submission" date="2020-09" db="EMBL/GenBank/DDBJ databases">
        <authorList>
            <person name="Sun Q."/>
            <person name="Ohkuma M."/>
        </authorList>
    </citation>
    <scope>NUCLEOTIDE SEQUENCE</scope>
    <source>
        <strain evidence="2">JCM 5069</strain>
    </source>
</reference>
<comment type="caution">
    <text evidence="2">The sequence shown here is derived from an EMBL/GenBank/DDBJ whole genome shotgun (WGS) entry which is preliminary data.</text>
</comment>
<feature type="region of interest" description="Disordered" evidence="1">
    <location>
        <begin position="1"/>
        <end position="77"/>
    </location>
</feature>
<evidence type="ECO:0000313" key="2">
    <source>
        <dbReference type="EMBL" id="GHH84238.1"/>
    </source>
</evidence>
<feature type="region of interest" description="Disordered" evidence="1">
    <location>
        <begin position="94"/>
        <end position="135"/>
    </location>
</feature>
<protein>
    <submittedName>
        <fullName evidence="2">Uncharacterized protein</fullName>
    </submittedName>
</protein>
<dbReference type="AlphaFoldDB" id="A0A919L4Y1"/>
<sequence>MRGGRAAPEERAAGDTGAGCRSGAGGFAVSVVRAQPDEVSGARERDRGGRGRPGGGCRGGASDADGTDRAGLSAEVDMPAGDEAHIRIHASNMTAPGEPVNHAPPPTSGLIRPRCGVGTAAARPRPGPPRPWGDP</sequence>
<dbReference type="Proteomes" id="UP000603708">
    <property type="component" value="Unassembled WGS sequence"/>
</dbReference>
<keyword evidence="3" id="KW-1185">Reference proteome</keyword>
<reference evidence="2" key="1">
    <citation type="journal article" date="2014" name="Int. J. Syst. Evol. Microbiol.">
        <title>Complete genome sequence of Corynebacterium casei LMG S-19264T (=DSM 44701T), isolated from a smear-ripened cheese.</title>
        <authorList>
            <consortium name="US DOE Joint Genome Institute (JGI-PGF)"/>
            <person name="Walter F."/>
            <person name="Albersmeier A."/>
            <person name="Kalinowski J."/>
            <person name="Ruckert C."/>
        </authorList>
    </citation>
    <scope>NUCLEOTIDE SEQUENCE</scope>
    <source>
        <strain evidence="2">JCM 5069</strain>
    </source>
</reference>
<evidence type="ECO:0000256" key="1">
    <source>
        <dbReference type="SAM" id="MobiDB-lite"/>
    </source>
</evidence>